<evidence type="ECO:0000259" key="5">
    <source>
        <dbReference type="SMART" id="SM00062"/>
    </source>
</evidence>
<keyword evidence="2 4" id="KW-0732">Signal</keyword>
<feature type="chain" id="PRO_5024831222" evidence="4">
    <location>
        <begin position="25"/>
        <end position="283"/>
    </location>
</feature>
<dbReference type="OrthoDB" id="9768183at2"/>
<keyword evidence="7" id="KW-1185">Reference proteome</keyword>
<protein>
    <submittedName>
        <fullName evidence="6">L-arginine-binding protein</fullName>
    </submittedName>
</protein>
<dbReference type="AlphaFoldDB" id="A0A656HIR3"/>
<dbReference type="Gene3D" id="3.40.190.10">
    <property type="entry name" value="Periplasmic binding protein-like II"/>
    <property type="match status" value="2"/>
</dbReference>
<dbReference type="RefSeq" id="WP_002710745.1">
    <property type="nucleotide sequence ID" value="NZ_JH651384.1"/>
</dbReference>
<dbReference type="Proteomes" id="UP000005317">
    <property type="component" value="Unassembled WGS sequence"/>
</dbReference>
<gene>
    <name evidence="6" type="ORF">Thini_4401</name>
</gene>
<feature type="domain" description="Solute-binding protein family 3/N-terminal" evidence="5">
    <location>
        <begin position="33"/>
        <end position="263"/>
    </location>
</feature>
<dbReference type="EMBL" id="JH651384">
    <property type="protein sequence ID" value="EIJ36881.1"/>
    <property type="molecule type" value="Genomic_DNA"/>
</dbReference>
<dbReference type="PANTHER" id="PTHR35936:SF19">
    <property type="entry name" value="AMINO-ACID-BINDING PROTEIN YXEM-RELATED"/>
    <property type="match status" value="1"/>
</dbReference>
<comment type="similarity">
    <text evidence="1">Belongs to the bacterial solute-binding protein 3 family.</text>
</comment>
<feature type="signal peptide" evidence="4">
    <location>
        <begin position="1"/>
        <end position="24"/>
    </location>
</feature>
<evidence type="ECO:0000256" key="1">
    <source>
        <dbReference type="ARBA" id="ARBA00010333"/>
    </source>
</evidence>
<sequence precursor="true">MKTLSTISLAIWCLLCMLPMASHALDKTTEKTKLYIGIVQNRQPYTYLDKEKRPKGILIERLNTLCSQIKADCEYVAGESEQLLTDLQTYRIQGMLIIDSFVVPDVDHIKLTSPLCEIKPLFLQRQNDARKKAEDFKGTTIGVGHGSLLHLYLLDEYSSLARIHPYLTLESGVFDLVSGRIDALFTDEAFFQARVAKTALASQTNPARLMSSAVGKPDFPATSMTLAVRERDQALLSSLEKAIKASGKIASCSSLLDKQQTDERKPQPEKSASTTAITPVPND</sequence>
<evidence type="ECO:0000256" key="2">
    <source>
        <dbReference type="ARBA" id="ARBA00022729"/>
    </source>
</evidence>
<evidence type="ECO:0000256" key="3">
    <source>
        <dbReference type="SAM" id="MobiDB-lite"/>
    </source>
</evidence>
<dbReference type="SUPFAM" id="SSF53850">
    <property type="entry name" value="Periplasmic binding protein-like II"/>
    <property type="match status" value="1"/>
</dbReference>
<proteinExistence type="inferred from homology"/>
<feature type="compositionally biased region" description="Basic and acidic residues" evidence="3">
    <location>
        <begin position="259"/>
        <end position="268"/>
    </location>
</feature>
<feature type="region of interest" description="Disordered" evidence="3">
    <location>
        <begin position="254"/>
        <end position="283"/>
    </location>
</feature>
<accession>A0A656HIR3</accession>
<evidence type="ECO:0000313" key="7">
    <source>
        <dbReference type="Proteomes" id="UP000005317"/>
    </source>
</evidence>
<dbReference type="Pfam" id="PF00497">
    <property type="entry name" value="SBP_bac_3"/>
    <property type="match status" value="1"/>
</dbReference>
<dbReference type="SMART" id="SM00062">
    <property type="entry name" value="PBPb"/>
    <property type="match status" value="1"/>
</dbReference>
<dbReference type="PANTHER" id="PTHR35936">
    <property type="entry name" value="MEMBRANE-BOUND LYTIC MUREIN TRANSGLYCOSYLASE F"/>
    <property type="match status" value="1"/>
</dbReference>
<evidence type="ECO:0000256" key="4">
    <source>
        <dbReference type="SAM" id="SignalP"/>
    </source>
</evidence>
<evidence type="ECO:0000313" key="6">
    <source>
        <dbReference type="EMBL" id="EIJ36881.1"/>
    </source>
</evidence>
<name>A0A656HIR3_THINJ</name>
<reference evidence="7" key="1">
    <citation type="journal article" date="2011" name="Stand. Genomic Sci.">
        <title>Genome sequence of the filamentous, gliding Thiothrix nivea neotype strain (JP2(T)).</title>
        <authorList>
            <person name="Lapidus A."/>
            <person name="Nolan M."/>
            <person name="Lucas S."/>
            <person name="Glavina Del Rio T."/>
            <person name="Tice H."/>
            <person name="Cheng J.F."/>
            <person name="Tapia R."/>
            <person name="Han C."/>
            <person name="Goodwin L."/>
            <person name="Pitluck S."/>
            <person name="Liolios K."/>
            <person name="Pagani I."/>
            <person name="Ivanova N."/>
            <person name="Huntemann M."/>
            <person name="Mavromatis K."/>
            <person name="Mikhailova N."/>
            <person name="Pati A."/>
            <person name="Chen A."/>
            <person name="Palaniappan K."/>
            <person name="Land M."/>
            <person name="Brambilla E.M."/>
            <person name="Rohde M."/>
            <person name="Abt B."/>
            <person name="Verbarg S."/>
            <person name="Goker M."/>
            <person name="Bristow J."/>
            <person name="Eisen J.A."/>
            <person name="Markowitz V."/>
            <person name="Hugenholtz P."/>
            <person name="Kyrpides N.C."/>
            <person name="Klenk H.P."/>
            <person name="Woyke T."/>
        </authorList>
    </citation>
    <scope>NUCLEOTIDE SEQUENCE [LARGE SCALE GENOMIC DNA]</scope>
    <source>
        <strain evidence="7">ATCC 35100 / DSM 5205 / JP2</strain>
    </source>
</reference>
<organism evidence="6 7">
    <name type="scientific">Thiothrix nivea (strain ATCC 35100 / DSM 5205 / JP2)</name>
    <dbReference type="NCBI Taxonomy" id="870187"/>
    <lineage>
        <taxon>Bacteria</taxon>
        <taxon>Pseudomonadati</taxon>
        <taxon>Pseudomonadota</taxon>
        <taxon>Gammaproteobacteria</taxon>
        <taxon>Thiotrichales</taxon>
        <taxon>Thiotrichaceae</taxon>
        <taxon>Thiothrix</taxon>
    </lineage>
</organism>
<dbReference type="InterPro" id="IPR001638">
    <property type="entry name" value="Solute-binding_3/MltF_N"/>
</dbReference>